<dbReference type="RefSeq" id="WP_007932064.1">
    <property type="nucleotide sequence ID" value="NZ_AKVJ01000011.1"/>
</dbReference>
<feature type="domain" description="NTP pyrophosphohydrolase MazG-like" evidence="1">
    <location>
        <begin position="40"/>
        <end position="106"/>
    </location>
</feature>
<dbReference type="Gene3D" id="1.10.287.1080">
    <property type="entry name" value="MazG-like"/>
    <property type="match status" value="1"/>
</dbReference>
<dbReference type="Pfam" id="PF03819">
    <property type="entry name" value="MazG"/>
    <property type="match status" value="1"/>
</dbReference>
<dbReference type="Proteomes" id="UP000004324">
    <property type="component" value="Unassembled WGS sequence"/>
</dbReference>
<keyword evidence="3" id="KW-1185">Reference proteome</keyword>
<evidence type="ECO:0000259" key="1">
    <source>
        <dbReference type="Pfam" id="PF03819"/>
    </source>
</evidence>
<gene>
    <name evidence="2" type="ORF">FB4_0194</name>
</gene>
<organism evidence="2 3">
    <name type="scientific">Pelosinus fermentans B4</name>
    <dbReference type="NCBI Taxonomy" id="1149862"/>
    <lineage>
        <taxon>Bacteria</taxon>
        <taxon>Bacillati</taxon>
        <taxon>Bacillota</taxon>
        <taxon>Negativicutes</taxon>
        <taxon>Selenomonadales</taxon>
        <taxon>Sporomusaceae</taxon>
        <taxon>Pelosinus</taxon>
    </lineage>
</organism>
<reference evidence="2 3" key="1">
    <citation type="journal article" date="2012" name="J. Bacteriol.">
        <title>Draft Genome Sequences for Two Metal-Reducing Pelosinus fermentans Strains Isolated from a Cr(VI)-Contaminated Site and for Type Strain R7.</title>
        <authorList>
            <person name="Brown S.D."/>
            <person name="Podar M."/>
            <person name="Klingeman D.M."/>
            <person name="Johnson C.M."/>
            <person name="Yang Z.K."/>
            <person name="Utturkar S.M."/>
            <person name="Land M.L."/>
            <person name="Mosher J.J."/>
            <person name="Hurt R.A.Jr."/>
            <person name="Phelps T.J."/>
            <person name="Palumbo A.V."/>
            <person name="Arkin A.P."/>
            <person name="Hazen T.C."/>
            <person name="Elias D.A."/>
        </authorList>
    </citation>
    <scope>NUCLEOTIDE SEQUENCE [LARGE SCALE GENOMIC DNA]</scope>
    <source>
        <strain evidence="2 3">B4</strain>
    </source>
</reference>
<name>I8RJ22_9FIRM</name>
<evidence type="ECO:0000313" key="3">
    <source>
        <dbReference type="Proteomes" id="UP000004324"/>
    </source>
</evidence>
<accession>I8RJ22</accession>
<sequence length="116" mass="13116">MDSEKKQLTILQLYEIDVMRTARTDLSPIDQLTNAAIGAAGEAGELAELIKKHRYQGHELDRAKWLEEAGDTLFYLTLGLVEQGYTLEDCITRNVLKRGIRYPQGFDAACSRDRGR</sequence>
<dbReference type="InterPro" id="IPR011379">
    <property type="entry name" value="MazG-related_GP37"/>
</dbReference>
<keyword evidence="2" id="KW-0378">Hydrolase</keyword>
<dbReference type="SUPFAM" id="SSF101386">
    <property type="entry name" value="all-alpha NTP pyrophosphatases"/>
    <property type="match status" value="1"/>
</dbReference>
<dbReference type="AlphaFoldDB" id="I8RJ22"/>
<dbReference type="EMBL" id="AKVJ01000011">
    <property type="protein sequence ID" value="EIW19943.1"/>
    <property type="molecule type" value="Genomic_DNA"/>
</dbReference>
<evidence type="ECO:0000313" key="2">
    <source>
        <dbReference type="EMBL" id="EIW19943.1"/>
    </source>
</evidence>
<comment type="caution">
    <text evidence="2">The sequence shown here is derived from an EMBL/GenBank/DDBJ whole genome shotgun (WGS) entry which is preliminary data.</text>
</comment>
<dbReference type="InterPro" id="IPR004518">
    <property type="entry name" value="MazG-like_dom"/>
</dbReference>
<dbReference type="PIRSF" id="PIRSF006639">
    <property type="entry name" value="UCP006639_pph"/>
    <property type="match status" value="1"/>
</dbReference>
<proteinExistence type="predicted"/>
<dbReference type="GO" id="GO:0016787">
    <property type="term" value="F:hydrolase activity"/>
    <property type="evidence" value="ECO:0007669"/>
    <property type="project" value="UniProtKB-KW"/>
</dbReference>
<protein>
    <submittedName>
        <fullName evidence="2">MazG nucleotide pyrophosphohydrolase</fullName>
    </submittedName>
</protein>